<proteinExistence type="inferred from homology"/>
<dbReference type="GO" id="GO:0045429">
    <property type="term" value="P:positive regulation of nitric oxide biosynthetic process"/>
    <property type="evidence" value="ECO:0007669"/>
    <property type="project" value="TreeGrafter"/>
</dbReference>
<accession>K1QT97</accession>
<dbReference type="GO" id="GO:0006525">
    <property type="term" value="P:arginine metabolic process"/>
    <property type="evidence" value="ECO:0007669"/>
    <property type="project" value="TreeGrafter"/>
</dbReference>
<evidence type="ECO:0000256" key="1">
    <source>
        <dbReference type="ARBA" id="ARBA00008532"/>
    </source>
</evidence>
<dbReference type="Gene3D" id="3.75.10.10">
    <property type="entry name" value="L-arginine/glycine Amidinotransferase, Chain A"/>
    <property type="match status" value="1"/>
</dbReference>
<dbReference type="Pfam" id="PF19420">
    <property type="entry name" value="DDAH_eukar"/>
    <property type="match status" value="1"/>
</dbReference>
<dbReference type="SUPFAM" id="SSF55909">
    <property type="entry name" value="Pentein"/>
    <property type="match status" value="1"/>
</dbReference>
<dbReference type="PANTHER" id="PTHR12737:SF9">
    <property type="entry name" value="DIMETHYLARGININASE"/>
    <property type="match status" value="1"/>
</dbReference>
<dbReference type="FunCoup" id="K1QT97">
    <property type="interactions" value="383"/>
</dbReference>
<dbReference type="FunFam" id="3.75.10.10:FF:000004">
    <property type="entry name" value="N(G),N(G)-dimethylarginine dimethylaminohydrolase 1"/>
    <property type="match status" value="1"/>
</dbReference>
<dbReference type="GO" id="GO:0016597">
    <property type="term" value="F:amino acid binding"/>
    <property type="evidence" value="ECO:0007669"/>
    <property type="project" value="TreeGrafter"/>
</dbReference>
<reference evidence="3" key="1">
    <citation type="journal article" date="2012" name="Nature">
        <title>The oyster genome reveals stress adaptation and complexity of shell formation.</title>
        <authorList>
            <person name="Zhang G."/>
            <person name="Fang X."/>
            <person name="Guo X."/>
            <person name="Li L."/>
            <person name="Luo R."/>
            <person name="Xu F."/>
            <person name="Yang P."/>
            <person name="Zhang L."/>
            <person name="Wang X."/>
            <person name="Qi H."/>
            <person name="Xiong Z."/>
            <person name="Que H."/>
            <person name="Xie Y."/>
            <person name="Holland P.W."/>
            <person name="Paps J."/>
            <person name="Zhu Y."/>
            <person name="Wu F."/>
            <person name="Chen Y."/>
            <person name="Wang J."/>
            <person name="Peng C."/>
            <person name="Meng J."/>
            <person name="Yang L."/>
            <person name="Liu J."/>
            <person name="Wen B."/>
            <person name="Zhang N."/>
            <person name="Huang Z."/>
            <person name="Zhu Q."/>
            <person name="Feng Y."/>
            <person name="Mount A."/>
            <person name="Hedgecock D."/>
            <person name="Xu Z."/>
            <person name="Liu Y."/>
            <person name="Domazet-Loso T."/>
            <person name="Du Y."/>
            <person name="Sun X."/>
            <person name="Zhang S."/>
            <person name="Liu B."/>
            <person name="Cheng P."/>
            <person name="Jiang X."/>
            <person name="Li J."/>
            <person name="Fan D."/>
            <person name="Wang W."/>
            <person name="Fu W."/>
            <person name="Wang T."/>
            <person name="Wang B."/>
            <person name="Zhang J."/>
            <person name="Peng Z."/>
            <person name="Li Y."/>
            <person name="Li N."/>
            <person name="Wang J."/>
            <person name="Chen M."/>
            <person name="He Y."/>
            <person name="Tan F."/>
            <person name="Song X."/>
            <person name="Zheng Q."/>
            <person name="Huang R."/>
            <person name="Yang H."/>
            <person name="Du X."/>
            <person name="Chen L."/>
            <person name="Yang M."/>
            <person name="Gaffney P.M."/>
            <person name="Wang S."/>
            <person name="Luo L."/>
            <person name="She Z."/>
            <person name="Ming Y."/>
            <person name="Huang W."/>
            <person name="Zhang S."/>
            <person name="Huang B."/>
            <person name="Zhang Y."/>
            <person name="Qu T."/>
            <person name="Ni P."/>
            <person name="Miao G."/>
            <person name="Wang J."/>
            <person name="Wang Q."/>
            <person name="Steinberg C.E."/>
            <person name="Wang H."/>
            <person name="Li N."/>
            <person name="Qian L."/>
            <person name="Zhang G."/>
            <person name="Li Y."/>
            <person name="Yang H."/>
            <person name="Liu X."/>
            <person name="Wang J."/>
            <person name="Yin Y."/>
            <person name="Wang J."/>
        </authorList>
    </citation>
    <scope>NUCLEOTIDE SEQUENCE [LARGE SCALE GENOMIC DNA]</scope>
    <source>
        <strain evidence="3">05x7-T-G4-1.051#20</strain>
    </source>
</reference>
<dbReference type="InParanoid" id="K1QT97"/>
<dbReference type="HOGENOM" id="CLU_067923_0_0_1"/>
<gene>
    <name evidence="3" type="ORF">CGI_10013486</name>
</gene>
<evidence type="ECO:0000313" key="3">
    <source>
        <dbReference type="EMBL" id="EKC40017.1"/>
    </source>
</evidence>
<protein>
    <submittedName>
        <fullName evidence="3">N(G),N(G)-dimethylarginine dimethylaminohydrolase 1</fullName>
    </submittedName>
</protein>
<name>K1QT97_MAGGI</name>
<dbReference type="EMBL" id="JH819016">
    <property type="protein sequence ID" value="EKC40017.1"/>
    <property type="molecule type" value="Genomic_DNA"/>
</dbReference>
<sequence>MSAFNYNYAIVSRIPNSFKYSGQQYSSKYEKESEIDVEKAREEHRQLIETLKKCEVRVIELQEEEDYPECCFVDDCAVVIGATALITRLGQTTRQGEVAEIRKVLKDLKFRIVEIVDPDAIVEGGDVLFTGKEIFVGLGQGRRTNERGASAVVDAFPEYNVTPVRIDGQVQLKSLVSMAGKDIIAVGNSQNANRVMQQIRQVAQYSYRILKLDNDKAANMLYVNGRLIHRTREEIGDRSYSVLQRLIEDGVPISQRVLSEAGGTIQNCCLLCINVSHFKHIISTLPTTECIRVLDEKITYAKHKIQLSEIEKSGGVLSNLVLFLKKTSLPKEIVSTITSRDVTMYSEVNFM</sequence>
<keyword evidence="2 3" id="KW-0378">Hydrolase</keyword>
<organism evidence="3">
    <name type="scientific">Magallana gigas</name>
    <name type="common">Pacific oyster</name>
    <name type="synonym">Crassostrea gigas</name>
    <dbReference type="NCBI Taxonomy" id="29159"/>
    <lineage>
        <taxon>Eukaryota</taxon>
        <taxon>Metazoa</taxon>
        <taxon>Spiralia</taxon>
        <taxon>Lophotrochozoa</taxon>
        <taxon>Mollusca</taxon>
        <taxon>Bivalvia</taxon>
        <taxon>Autobranchia</taxon>
        <taxon>Pteriomorphia</taxon>
        <taxon>Ostreida</taxon>
        <taxon>Ostreoidea</taxon>
        <taxon>Ostreidae</taxon>
        <taxon>Magallana</taxon>
    </lineage>
</organism>
<dbReference type="GO" id="GO:0000052">
    <property type="term" value="P:citrulline metabolic process"/>
    <property type="evidence" value="ECO:0007669"/>
    <property type="project" value="TreeGrafter"/>
</dbReference>
<dbReference type="InterPro" id="IPR033199">
    <property type="entry name" value="DDAH-like"/>
</dbReference>
<dbReference type="PANTHER" id="PTHR12737">
    <property type="entry name" value="DIMETHYLARGININE DIMETHYLAMINOHYDROLASE"/>
    <property type="match status" value="1"/>
</dbReference>
<dbReference type="AlphaFoldDB" id="K1QT97"/>
<dbReference type="GO" id="GO:0016403">
    <property type="term" value="F:dimethylargininase activity"/>
    <property type="evidence" value="ECO:0007669"/>
    <property type="project" value="TreeGrafter"/>
</dbReference>
<evidence type="ECO:0000256" key="2">
    <source>
        <dbReference type="ARBA" id="ARBA00022801"/>
    </source>
</evidence>
<comment type="similarity">
    <text evidence="1">Belongs to the DDAH family.</text>
</comment>